<evidence type="ECO:0000313" key="2">
    <source>
        <dbReference type="Proteomes" id="UP000255234"/>
    </source>
</evidence>
<dbReference type="AlphaFoldDB" id="A0A378NUE0"/>
<evidence type="ECO:0000313" key="1">
    <source>
        <dbReference type="EMBL" id="STY71289.1"/>
    </source>
</evidence>
<gene>
    <name evidence="1" type="ORF">NCTC10571_01445</name>
</gene>
<proteinExistence type="predicted"/>
<dbReference type="RefSeq" id="WP_115151648.1">
    <property type="nucleotide sequence ID" value="NZ_UGPP01000001.1"/>
</dbReference>
<dbReference type="Proteomes" id="UP000255234">
    <property type="component" value="Unassembled WGS sequence"/>
</dbReference>
<accession>A0A378NUE0</accession>
<name>A0A378NUE0_9FIRM</name>
<reference evidence="1 2" key="1">
    <citation type="submission" date="2018-06" db="EMBL/GenBank/DDBJ databases">
        <authorList>
            <consortium name="Pathogen Informatics"/>
            <person name="Doyle S."/>
        </authorList>
    </citation>
    <scope>NUCLEOTIDE SEQUENCE [LARGE SCALE GENOMIC DNA]</scope>
    <source>
        <strain evidence="1 2">NCTC10571</strain>
    </source>
</reference>
<protein>
    <submittedName>
        <fullName evidence="1">Uncharacterized protein</fullName>
    </submittedName>
</protein>
<organism evidence="1 2">
    <name type="scientific">Megamonas hypermegale</name>
    <dbReference type="NCBI Taxonomy" id="158847"/>
    <lineage>
        <taxon>Bacteria</taxon>
        <taxon>Bacillati</taxon>
        <taxon>Bacillota</taxon>
        <taxon>Negativicutes</taxon>
        <taxon>Selenomonadales</taxon>
        <taxon>Selenomonadaceae</taxon>
        <taxon>Megamonas</taxon>
    </lineage>
</organism>
<sequence length="153" mass="17893">MQPSFNNNIQKVIKKFSYPMWIIYRDQDIKCTCVDFTTNQPNPKCKKCLGTGRKIKIRKITAARQPFRVSITGQGVATEFSLYSTYYTLNNIKANPRDILIDKNSVDVIQDCYEERCNDNEPTYYRYLTAPKKTNKDIFLKMFNYILGSDKNV</sequence>
<dbReference type="EMBL" id="UGPP01000001">
    <property type="protein sequence ID" value="STY71289.1"/>
    <property type="molecule type" value="Genomic_DNA"/>
</dbReference>